<evidence type="ECO:0000256" key="1">
    <source>
        <dbReference type="ARBA" id="ARBA00005695"/>
    </source>
</evidence>
<dbReference type="EMBL" id="MFLV01000003">
    <property type="protein sequence ID" value="OGG72031.1"/>
    <property type="molecule type" value="Genomic_DNA"/>
</dbReference>
<dbReference type="Pfam" id="PF00496">
    <property type="entry name" value="SBP_bac_5"/>
    <property type="match status" value="1"/>
</dbReference>
<dbReference type="InterPro" id="IPR030678">
    <property type="entry name" value="Peptide/Ni-bd"/>
</dbReference>
<dbReference type="Proteomes" id="UP000179115">
    <property type="component" value="Unassembled WGS sequence"/>
</dbReference>
<keyword evidence="2" id="KW-0813">Transport</keyword>
<accession>A0A1F6EEE3</accession>
<keyword evidence="4" id="KW-0812">Transmembrane</keyword>
<evidence type="ECO:0000256" key="3">
    <source>
        <dbReference type="ARBA" id="ARBA00022729"/>
    </source>
</evidence>
<evidence type="ECO:0000313" key="6">
    <source>
        <dbReference type="EMBL" id="OGG72031.1"/>
    </source>
</evidence>
<dbReference type="PIRSF" id="PIRSF002741">
    <property type="entry name" value="MppA"/>
    <property type="match status" value="1"/>
</dbReference>
<evidence type="ECO:0000259" key="5">
    <source>
        <dbReference type="Pfam" id="PF00496"/>
    </source>
</evidence>
<dbReference type="STRING" id="1798508.A3A35_01035"/>
<name>A0A1F6EEE3_9BACT</name>
<dbReference type="PANTHER" id="PTHR30290">
    <property type="entry name" value="PERIPLASMIC BINDING COMPONENT OF ABC TRANSPORTER"/>
    <property type="match status" value="1"/>
</dbReference>
<dbReference type="SUPFAM" id="SSF53850">
    <property type="entry name" value="Periplasmic binding protein-like II"/>
    <property type="match status" value="1"/>
</dbReference>
<feature type="transmembrane region" description="Helical" evidence="4">
    <location>
        <begin position="37"/>
        <end position="54"/>
    </location>
</feature>
<keyword evidence="4" id="KW-1133">Transmembrane helix</keyword>
<gene>
    <name evidence="6" type="ORF">A3A35_01035</name>
</gene>
<dbReference type="AlphaFoldDB" id="A0A1F6EEE3"/>
<dbReference type="Gene3D" id="3.40.190.10">
    <property type="entry name" value="Periplasmic binding protein-like II"/>
    <property type="match status" value="1"/>
</dbReference>
<organism evidence="6 7">
    <name type="scientific">Candidatus Kaiserbacteria bacterium RIFCSPLOWO2_01_FULL_51_21</name>
    <dbReference type="NCBI Taxonomy" id="1798508"/>
    <lineage>
        <taxon>Bacteria</taxon>
        <taxon>Candidatus Kaiseribacteriota</taxon>
    </lineage>
</organism>
<keyword evidence="3" id="KW-0732">Signal</keyword>
<dbReference type="GO" id="GO:1904680">
    <property type="term" value="F:peptide transmembrane transporter activity"/>
    <property type="evidence" value="ECO:0007669"/>
    <property type="project" value="TreeGrafter"/>
</dbReference>
<dbReference type="PANTHER" id="PTHR30290:SF9">
    <property type="entry name" value="OLIGOPEPTIDE-BINDING PROTEIN APPA"/>
    <property type="match status" value="1"/>
</dbReference>
<evidence type="ECO:0000256" key="2">
    <source>
        <dbReference type="ARBA" id="ARBA00022448"/>
    </source>
</evidence>
<protein>
    <recommendedName>
        <fullName evidence="5">Solute-binding protein family 5 domain-containing protein</fullName>
    </recommendedName>
</protein>
<proteinExistence type="inferred from homology"/>
<evidence type="ECO:0000313" key="7">
    <source>
        <dbReference type="Proteomes" id="UP000179115"/>
    </source>
</evidence>
<sequence>MKEKLESLRRSLSRRFSVKKLESVEGMWKTFSPAERVLWWLLVAGVVTASFVALNEVNKLALVEVPDRGGSLIEGSIGSPRFINPLLAISDADRDLTSLVYSGLLRVTAEGELIPDLAESYTISPDGLIYTVKLRQDALFQDNMPVTADDALFTADLAKDSAIKSPKRPNWDGIAVEKVDRTTLRFTLRQPYAPFLENLTLGILPKHLWSSVTPEEFSLSSLNIEPIGSGPYQVSSVKRNNDGIPTRYELTAFGKFTLGEGYLSRLTIRFYGSEDDLISAWNHGEIESISGISSGSIAKLTQDARIERAPLPRVFAVFMNQNQAPIFAHKEVRQALDRALGKEKLVNDVLKGYGTILHSPIPPGTFAYSGATIAPGNIEEAKDILRESGWIENPETKVWEKKAAKKNQAPEKLQFSLATPNAPELKEVAEIIKKDWELLGAKVDLHIYETGDLQQNVIRPRKYDTLLFGEIVGRELDLFAFWDSSQRNDPGLNVALYTSSAADKLLESGRALSSEKERIQKYRAFEKEVVNDIGAIFLYAPDFLYLVPKDLQGFSLGSITTPSDRFSDIYKWYTQTNQVWHFFAR</sequence>
<dbReference type="GO" id="GO:0043190">
    <property type="term" value="C:ATP-binding cassette (ABC) transporter complex"/>
    <property type="evidence" value="ECO:0007669"/>
    <property type="project" value="InterPro"/>
</dbReference>
<evidence type="ECO:0000256" key="4">
    <source>
        <dbReference type="SAM" id="Phobius"/>
    </source>
</evidence>
<dbReference type="Gene3D" id="3.90.76.10">
    <property type="entry name" value="Dipeptide-binding Protein, Domain 1"/>
    <property type="match status" value="1"/>
</dbReference>
<dbReference type="InterPro" id="IPR039424">
    <property type="entry name" value="SBP_5"/>
</dbReference>
<dbReference type="GO" id="GO:0015833">
    <property type="term" value="P:peptide transport"/>
    <property type="evidence" value="ECO:0007669"/>
    <property type="project" value="TreeGrafter"/>
</dbReference>
<dbReference type="InterPro" id="IPR000914">
    <property type="entry name" value="SBP_5_dom"/>
</dbReference>
<dbReference type="Gene3D" id="3.10.105.10">
    <property type="entry name" value="Dipeptide-binding Protein, Domain 3"/>
    <property type="match status" value="1"/>
</dbReference>
<keyword evidence="4" id="KW-0472">Membrane</keyword>
<comment type="caution">
    <text evidence="6">The sequence shown here is derived from an EMBL/GenBank/DDBJ whole genome shotgun (WGS) entry which is preliminary data.</text>
</comment>
<comment type="similarity">
    <text evidence="1">Belongs to the bacterial solute-binding protein 5 family.</text>
</comment>
<dbReference type="GO" id="GO:0042597">
    <property type="term" value="C:periplasmic space"/>
    <property type="evidence" value="ECO:0007669"/>
    <property type="project" value="UniProtKB-ARBA"/>
</dbReference>
<reference evidence="6 7" key="1">
    <citation type="journal article" date="2016" name="Nat. Commun.">
        <title>Thousands of microbial genomes shed light on interconnected biogeochemical processes in an aquifer system.</title>
        <authorList>
            <person name="Anantharaman K."/>
            <person name="Brown C.T."/>
            <person name="Hug L.A."/>
            <person name="Sharon I."/>
            <person name="Castelle C.J."/>
            <person name="Probst A.J."/>
            <person name="Thomas B.C."/>
            <person name="Singh A."/>
            <person name="Wilkins M.J."/>
            <person name="Karaoz U."/>
            <person name="Brodie E.L."/>
            <person name="Williams K.H."/>
            <person name="Hubbard S.S."/>
            <person name="Banfield J.F."/>
        </authorList>
    </citation>
    <scope>NUCLEOTIDE SEQUENCE [LARGE SCALE GENOMIC DNA]</scope>
</reference>
<feature type="domain" description="Solute-binding protein family 5" evidence="5">
    <location>
        <begin position="112"/>
        <end position="468"/>
    </location>
</feature>